<organism evidence="5 6">
    <name type="scientific">Tremella mesenterica</name>
    <name type="common">Jelly fungus</name>
    <dbReference type="NCBI Taxonomy" id="5217"/>
    <lineage>
        <taxon>Eukaryota</taxon>
        <taxon>Fungi</taxon>
        <taxon>Dikarya</taxon>
        <taxon>Basidiomycota</taxon>
        <taxon>Agaricomycotina</taxon>
        <taxon>Tremellomycetes</taxon>
        <taxon>Tremellales</taxon>
        <taxon>Tremellaceae</taxon>
        <taxon>Tremella</taxon>
    </lineage>
</organism>
<evidence type="ECO:0000313" key="5">
    <source>
        <dbReference type="EMBL" id="RXK39484.1"/>
    </source>
</evidence>
<dbReference type="VEuPathDB" id="FungiDB:TREMEDRAFT_30833"/>
<feature type="compositionally biased region" description="Polar residues" evidence="3">
    <location>
        <begin position="852"/>
        <end position="861"/>
    </location>
</feature>
<feature type="compositionally biased region" description="Polar residues" evidence="3">
    <location>
        <begin position="1"/>
        <end position="14"/>
    </location>
</feature>
<feature type="compositionally biased region" description="Low complexity" evidence="3">
    <location>
        <begin position="279"/>
        <end position="297"/>
    </location>
</feature>
<dbReference type="GO" id="GO:0003677">
    <property type="term" value="F:DNA binding"/>
    <property type="evidence" value="ECO:0007669"/>
    <property type="project" value="InterPro"/>
</dbReference>
<feature type="region of interest" description="Disordered" evidence="3">
    <location>
        <begin position="1"/>
        <end position="151"/>
    </location>
</feature>
<evidence type="ECO:0000256" key="1">
    <source>
        <dbReference type="ARBA" id="ARBA00022723"/>
    </source>
</evidence>
<gene>
    <name evidence="5" type="ORF">M231_03152</name>
</gene>
<evidence type="ECO:0000313" key="6">
    <source>
        <dbReference type="Proteomes" id="UP000289152"/>
    </source>
</evidence>
<feature type="domain" description="Zn(2)-C6 fungal-type" evidence="4">
    <location>
        <begin position="159"/>
        <end position="194"/>
    </location>
</feature>
<dbReference type="InterPro" id="IPR050987">
    <property type="entry name" value="AtrR-like"/>
</dbReference>
<comment type="caution">
    <text evidence="5">The sequence shown here is derived from an EMBL/GenBank/DDBJ whole genome shotgun (WGS) entry which is preliminary data.</text>
</comment>
<accession>A0A4Q1BNP3</accession>
<feature type="compositionally biased region" description="Basic and acidic residues" evidence="3">
    <location>
        <begin position="96"/>
        <end position="151"/>
    </location>
</feature>
<feature type="compositionally biased region" description="Polar residues" evidence="3">
    <location>
        <begin position="24"/>
        <end position="50"/>
    </location>
</feature>
<dbReference type="Pfam" id="PF00172">
    <property type="entry name" value="Zn_clus"/>
    <property type="match status" value="1"/>
</dbReference>
<evidence type="ECO:0000259" key="4">
    <source>
        <dbReference type="PROSITE" id="PS50048"/>
    </source>
</evidence>
<dbReference type="Proteomes" id="UP000289152">
    <property type="component" value="Unassembled WGS sequence"/>
</dbReference>
<evidence type="ECO:0000256" key="3">
    <source>
        <dbReference type="SAM" id="MobiDB-lite"/>
    </source>
</evidence>
<dbReference type="Gene3D" id="4.10.240.10">
    <property type="entry name" value="Zn(2)-C6 fungal-type DNA-binding domain"/>
    <property type="match status" value="1"/>
</dbReference>
<dbReference type="CDD" id="cd00067">
    <property type="entry name" value="GAL4"/>
    <property type="match status" value="1"/>
</dbReference>
<dbReference type="STRING" id="5217.A0A4Q1BNP3"/>
<dbReference type="PANTHER" id="PTHR46910:SF38">
    <property type="entry name" value="ZN(2)-C6 FUNGAL-TYPE DOMAIN-CONTAINING PROTEIN"/>
    <property type="match status" value="1"/>
</dbReference>
<feature type="region of interest" description="Disordered" evidence="3">
    <location>
        <begin position="275"/>
        <end position="329"/>
    </location>
</feature>
<dbReference type="GO" id="GO:0006351">
    <property type="term" value="P:DNA-templated transcription"/>
    <property type="evidence" value="ECO:0007669"/>
    <property type="project" value="InterPro"/>
</dbReference>
<dbReference type="EMBL" id="SDIL01000030">
    <property type="protein sequence ID" value="RXK39484.1"/>
    <property type="molecule type" value="Genomic_DNA"/>
</dbReference>
<feature type="compositionally biased region" description="Low complexity" evidence="3">
    <location>
        <begin position="871"/>
        <end position="882"/>
    </location>
</feature>
<dbReference type="PANTHER" id="PTHR46910">
    <property type="entry name" value="TRANSCRIPTION FACTOR PDR1"/>
    <property type="match status" value="1"/>
</dbReference>
<evidence type="ECO:0000256" key="2">
    <source>
        <dbReference type="ARBA" id="ARBA00023242"/>
    </source>
</evidence>
<reference evidence="5 6" key="1">
    <citation type="submission" date="2016-06" db="EMBL/GenBank/DDBJ databases">
        <title>Evolution of pathogenesis and genome organization in the Tremellales.</title>
        <authorList>
            <person name="Cuomo C."/>
            <person name="Litvintseva A."/>
            <person name="Heitman J."/>
            <person name="Chen Y."/>
            <person name="Sun S."/>
            <person name="Springer D."/>
            <person name="Dromer F."/>
            <person name="Young S."/>
            <person name="Zeng Q."/>
            <person name="Chapman S."/>
            <person name="Gujja S."/>
            <person name="Saif S."/>
            <person name="Birren B."/>
        </authorList>
    </citation>
    <scope>NUCLEOTIDE SEQUENCE [LARGE SCALE GENOMIC DNA]</scope>
    <source>
        <strain evidence="5 6">ATCC 28783</strain>
    </source>
</reference>
<dbReference type="SUPFAM" id="SSF57701">
    <property type="entry name" value="Zn2/Cys6 DNA-binding domain"/>
    <property type="match status" value="1"/>
</dbReference>
<keyword evidence="6" id="KW-1185">Reference proteome</keyword>
<keyword evidence="2" id="KW-0539">Nucleus</keyword>
<keyword evidence="1" id="KW-0479">Metal-binding</keyword>
<dbReference type="PROSITE" id="PS00463">
    <property type="entry name" value="ZN2_CY6_FUNGAL_1"/>
    <property type="match status" value="1"/>
</dbReference>
<protein>
    <recommendedName>
        <fullName evidence="4">Zn(2)-C6 fungal-type domain-containing protein</fullName>
    </recommendedName>
</protein>
<dbReference type="InterPro" id="IPR001138">
    <property type="entry name" value="Zn2Cys6_DnaBD"/>
</dbReference>
<dbReference type="GO" id="GO:0000981">
    <property type="term" value="F:DNA-binding transcription factor activity, RNA polymerase II-specific"/>
    <property type="evidence" value="ECO:0007669"/>
    <property type="project" value="InterPro"/>
</dbReference>
<feature type="region of interest" description="Disordered" evidence="3">
    <location>
        <begin position="851"/>
        <end position="919"/>
    </location>
</feature>
<dbReference type="InterPro" id="IPR007219">
    <property type="entry name" value="XnlR_reg_dom"/>
</dbReference>
<dbReference type="OrthoDB" id="4456959at2759"/>
<dbReference type="SMART" id="SM00906">
    <property type="entry name" value="Fungal_trans"/>
    <property type="match status" value="1"/>
</dbReference>
<dbReference type="CDD" id="cd12148">
    <property type="entry name" value="fungal_TF_MHR"/>
    <property type="match status" value="1"/>
</dbReference>
<dbReference type="PROSITE" id="PS50048">
    <property type="entry name" value="ZN2_CY6_FUNGAL_2"/>
    <property type="match status" value="1"/>
</dbReference>
<proteinExistence type="predicted"/>
<dbReference type="GO" id="GO:0008270">
    <property type="term" value="F:zinc ion binding"/>
    <property type="evidence" value="ECO:0007669"/>
    <property type="project" value="InterPro"/>
</dbReference>
<name>A0A4Q1BNP3_TREME</name>
<dbReference type="InParanoid" id="A0A4Q1BNP3"/>
<dbReference type="InterPro" id="IPR036864">
    <property type="entry name" value="Zn2-C6_fun-type_DNA-bd_sf"/>
</dbReference>
<sequence>MGETSPSSQPAPSSNIPPPRHFSWNLSRSPETPDSSTSEGLHTGSQFLTSTHKKSSASNGRMAYVPGVAVTPGEGEGGHHLSFRIVGDDDSSLRNGNEEGASRVGENDNVSRSRKDDSGLRNEKDDISPGRRKDDVSPSDPGGRKEDGDDMKRRKVMRACDVCRRKKIRCDGPMTSDSASKCAHCQDCGFECTYLEAAKRRGPLKGYVETLEQRCGRLENILKQLYPQVDFNQYVGPVPDRDHFDNSEYIETLRIMQIPPWPAIKPFTIPTSRPAIRESSSVDSSVSSPAAAAPSPSLRVLGPLPWKSYEQDPNRPPQDEEDAENHHAAQADIAKAMARLEVRDNTWRFHGKASAALLTRAIGDLKYRAGRPDLIDRIHTSKRAEYWRVPEWEIVIANETVQQVDLSIWPEPDLATSLIDAYFTHVNFHLPLLNHLIFRRQYSDRLYDTNHEFAKVCLMVFANGSRFVDDDRVYWPVDSAMSEEGRERLRSDKDGTLKYSAGWNYLRALIKMGRSLMQTPTLFEFQCQVLVCAFLQGSAVPHLMWLCSGMGLRSAQELGIHVRSTLLHAHPVERALFGRAFWCLYHIDRVNCAAIGRSVALQDTDFDADYPIAVDDEYWETGDPTRDFKQPECAGVPKVTAFIHLLKLDHVIGAALRTIYAINQSPEHRADSAGKRAVVVELDSALNTWADAVPDGLRWDPTRSDQQLFEQSAIMYSHYYYCQILIHRPYLPLPKQGEHIDPQVSELGLPSLAICANAARSICNILDAVLRRGRQFGALPGRAINVSFMLPAYVAAVTRLLGVYLGDPSSQERERAITDVKRCIAAMKEMEMTWRQAGKMTDMLVELVKDPTPNQSQSSEPSHGLKRPFENVESVTSSNSSTGLQTPLELNGGKDLCQSWPEHSTVPKGPPTPPTFSSFFGEKVVPSPYGIPTFDAQSNLTTLNVPSTDVQPIQNQSDGVPAWNLDSLMFDPAILGSGVMGDFGTGTGVANYDVPAAASVTTGNDDLWTQLFSGYLAQTWGSDTFTQ</sequence>
<dbReference type="AlphaFoldDB" id="A0A4Q1BNP3"/>
<dbReference type="SMART" id="SM00066">
    <property type="entry name" value="GAL4"/>
    <property type="match status" value="1"/>
</dbReference>
<dbReference type="Pfam" id="PF04082">
    <property type="entry name" value="Fungal_trans"/>
    <property type="match status" value="1"/>
</dbReference>